<protein>
    <submittedName>
        <fullName evidence="2">Uncharacterized protein</fullName>
    </submittedName>
</protein>
<keyword evidence="1" id="KW-0472">Membrane</keyword>
<comment type="caution">
    <text evidence="2">The sequence shown here is derived from an EMBL/GenBank/DDBJ whole genome shotgun (WGS) entry which is preliminary data.</text>
</comment>
<reference evidence="2 3" key="1">
    <citation type="submission" date="2019-07" db="EMBL/GenBank/DDBJ databases">
        <title>Draft genome assembly of a fouling barnacle, Amphibalanus amphitrite (Darwin, 1854): The first reference genome for Thecostraca.</title>
        <authorList>
            <person name="Kim W."/>
        </authorList>
    </citation>
    <scope>NUCLEOTIDE SEQUENCE [LARGE SCALE GENOMIC DNA]</scope>
    <source>
        <strain evidence="2">SNU_AA5</strain>
        <tissue evidence="2">Soma without cirri and trophi</tissue>
    </source>
</reference>
<name>A0A6A4X109_AMPAM</name>
<keyword evidence="1" id="KW-1133">Transmembrane helix</keyword>
<dbReference type="EMBL" id="VIIS01000516">
    <property type="protein sequence ID" value="KAF0308041.1"/>
    <property type="molecule type" value="Genomic_DNA"/>
</dbReference>
<feature type="transmembrane region" description="Helical" evidence="1">
    <location>
        <begin position="7"/>
        <end position="31"/>
    </location>
</feature>
<gene>
    <name evidence="2" type="ORF">FJT64_020690</name>
</gene>
<evidence type="ECO:0000256" key="1">
    <source>
        <dbReference type="SAM" id="Phobius"/>
    </source>
</evidence>
<dbReference type="Proteomes" id="UP000440578">
    <property type="component" value="Unassembled WGS sequence"/>
</dbReference>
<evidence type="ECO:0000313" key="2">
    <source>
        <dbReference type="EMBL" id="KAF0308041.1"/>
    </source>
</evidence>
<accession>A0A6A4X109</accession>
<proteinExistence type="predicted"/>
<keyword evidence="3" id="KW-1185">Reference proteome</keyword>
<organism evidence="2 3">
    <name type="scientific">Amphibalanus amphitrite</name>
    <name type="common">Striped barnacle</name>
    <name type="synonym">Balanus amphitrite</name>
    <dbReference type="NCBI Taxonomy" id="1232801"/>
    <lineage>
        <taxon>Eukaryota</taxon>
        <taxon>Metazoa</taxon>
        <taxon>Ecdysozoa</taxon>
        <taxon>Arthropoda</taxon>
        <taxon>Crustacea</taxon>
        <taxon>Multicrustacea</taxon>
        <taxon>Cirripedia</taxon>
        <taxon>Thoracica</taxon>
        <taxon>Thoracicalcarea</taxon>
        <taxon>Balanomorpha</taxon>
        <taxon>Balanoidea</taxon>
        <taxon>Balanidae</taxon>
        <taxon>Amphibalaninae</taxon>
        <taxon>Amphibalanus</taxon>
    </lineage>
</organism>
<sequence length="189" mass="19786">MQTPASYTLLGMALALASLAAVGFGGVQWWYLWETTFNDRSDEPVNYGASASCVDATGAETDPQGVGLDLVLSQDPGADRITVSGLVVGGGVQQGTGVRLRLYSDNSCTPTPTHFLAGTIVSPTVDRYADVSWTISGYRLDGSENDVTGDVIAVQSPSGRVQACCTIRRLPGAAVAARLLRRAAPPPLR</sequence>
<dbReference type="AlphaFoldDB" id="A0A6A4X109"/>
<evidence type="ECO:0000313" key="3">
    <source>
        <dbReference type="Proteomes" id="UP000440578"/>
    </source>
</evidence>
<keyword evidence="1" id="KW-0812">Transmembrane</keyword>